<protein>
    <submittedName>
        <fullName evidence="1">Uncharacterized protein</fullName>
    </submittedName>
</protein>
<gene>
    <name evidence="1" type="ORF">NDU88_004300</name>
</gene>
<dbReference type="Proteomes" id="UP001066276">
    <property type="component" value="Chromosome 6"/>
</dbReference>
<evidence type="ECO:0000313" key="2">
    <source>
        <dbReference type="Proteomes" id="UP001066276"/>
    </source>
</evidence>
<reference evidence="1" key="1">
    <citation type="journal article" date="2022" name="bioRxiv">
        <title>Sequencing and chromosome-scale assembly of the giantPleurodeles waltlgenome.</title>
        <authorList>
            <person name="Brown T."/>
            <person name="Elewa A."/>
            <person name="Iarovenko S."/>
            <person name="Subramanian E."/>
            <person name="Araus A.J."/>
            <person name="Petzold A."/>
            <person name="Susuki M."/>
            <person name="Suzuki K.-i.T."/>
            <person name="Hayashi T."/>
            <person name="Toyoda A."/>
            <person name="Oliveira C."/>
            <person name="Osipova E."/>
            <person name="Leigh N.D."/>
            <person name="Simon A."/>
            <person name="Yun M.H."/>
        </authorList>
    </citation>
    <scope>NUCLEOTIDE SEQUENCE</scope>
    <source>
        <strain evidence="1">20211129_DDA</strain>
        <tissue evidence="1">Liver</tissue>
    </source>
</reference>
<accession>A0AAV7QE28</accession>
<sequence length="92" mass="10035">MSEECVRRALALLEKAGRMNLVRHATLGLWRPARMASADVAAAVLACSPPRSGARSVQKLSQPSVLGSQDKLDGWETHCSAACTRYKEEPQR</sequence>
<comment type="caution">
    <text evidence="1">The sequence shown here is derived from an EMBL/GenBank/DDBJ whole genome shotgun (WGS) entry which is preliminary data.</text>
</comment>
<dbReference type="AlphaFoldDB" id="A0AAV7QE28"/>
<name>A0AAV7QE28_PLEWA</name>
<organism evidence="1 2">
    <name type="scientific">Pleurodeles waltl</name>
    <name type="common">Iberian ribbed newt</name>
    <dbReference type="NCBI Taxonomy" id="8319"/>
    <lineage>
        <taxon>Eukaryota</taxon>
        <taxon>Metazoa</taxon>
        <taxon>Chordata</taxon>
        <taxon>Craniata</taxon>
        <taxon>Vertebrata</taxon>
        <taxon>Euteleostomi</taxon>
        <taxon>Amphibia</taxon>
        <taxon>Batrachia</taxon>
        <taxon>Caudata</taxon>
        <taxon>Salamandroidea</taxon>
        <taxon>Salamandridae</taxon>
        <taxon>Pleurodelinae</taxon>
        <taxon>Pleurodeles</taxon>
    </lineage>
</organism>
<dbReference type="EMBL" id="JANPWB010000010">
    <property type="protein sequence ID" value="KAJ1137904.1"/>
    <property type="molecule type" value="Genomic_DNA"/>
</dbReference>
<proteinExistence type="predicted"/>
<keyword evidence="2" id="KW-1185">Reference proteome</keyword>
<evidence type="ECO:0000313" key="1">
    <source>
        <dbReference type="EMBL" id="KAJ1137904.1"/>
    </source>
</evidence>